<dbReference type="SMART" id="SM00225">
    <property type="entry name" value="BTB"/>
    <property type="match status" value="1"/>
</dbReference>
<protein>
    <recommendedName>
        <fullName evidence="2">BTB domain-containing protein</fullName>
    </recommendedName>
</protein>
<dbReference type="InterPro" id="IPR011333">
    <property type="entry name" value="SKP1/BTB/POZ_sf"/>
</dbReference>
<dbReference type="AlphaFoldDB" id="A0A9P7F403"/>
<dbReference type="InterPro" id="IPR000210">
    <property type="entry name" value="BTB/POZ_dom"/>
</dbReference>
<dbReference type="Pfam" id="PF00651">
    <property type="entry name" value="BTB"/>
    <property type="match status" value="1"/>
</dbReference>
<gene>
    <name evidence="3" type="ORF">F5147DRAFT_271556</name>
</gene>
<dbReference type="Gene3D" id="3.30.710.10">
    <property type="entry name" value="Potassium Channel Kv1.1, Chain A"/>
    <property type="match status" value="1"/>
</dbReference>
<reference evidence="3" key="1">
    <citation type="journal article" date="2020" name="New Phytol.">
        <title>Comparative genomics reveals dynamic genome evolution in host specialist ectomycorrhizal fungi.</title>
        <authorList>
            <person name="Lofgren L.A."/>
            <person name="Nguyen N.H."/>
            <person name="Vilgalys R."/>
            <person name="Ruytinx J."/>
            <person name="Liao H.L."/>
            <person name="Branco S."/>
            <person name="Kuo A."/>
            <person name="LaButti K."/>
            <person name="Lipzen A."/>
            <person name="Andreopoulos W."/>
            <person name="Pangilinan J."/>
            <person name="Riley R."/>
            <person name="Hundley H."/>
            <person name="Na H."/>
            <person name="Barry K."/>
            <person name="Grigoriev I.V."/>
            <person name="Stajich J.E."/>
            <person name="Kennedy P.G."/>
        </authorList>
    </citation>
    <scope>NUCLEOTIDE SEQUENCE</scope>
    <source>
        <strain evidence="3">FC423</strain>
    </source>
</reference>
<dbReference type="EMBL" id="JABBWM010000042">
    <property type="protein sequence ID" value="KAG2104062.1"/>
    <property type="molecule type" value="Genomic_DNA"/>
</dbReference>
<keyword evidence="4" id="KW-1185">Reference proteome</keyword>
<proteinExistence type="predicted"/>
<dbReference type="SUPFAM" id="SSF54695">
    <property type="entry name" value="POZ domain"/>
    <property type="match status" value="1"/>
</dbReference>
<evidence type="ECO:0000313" key="3">
    <source>
        <dbReference type="EMBL" id="KAG2104062.1"/>
    </source>
</evidence>
<dbReference type="PROSITE" id="PS50097">
    <property type="entry name" value="BTB"/>
    <property type="match status" value="1"/>
</dbReference>
<name>A0A9P7F403_9AGAM</name>
<evidence type="ECO:0000259" key="2">
    <source>
        <dbReference type="PROSITE" id="PS50097"/>
    </source>
</evidence>
<dbReference type="OrthoDB" id="2593747at2759"/>
<feature type="compositionally biased region" description="Polar residues" evidence="1">
    <location>
        <begin position="224"/>
        <end position="265"/>
    </location>
</feature>
<dbReference type="GeneID" id="64691224"/>
<dbReference type="Proteomes" id="UP000823399">
    <property type="component" value="Unassembled WGS sequence"/>
</dbReference>
<evidence type="ECO:0000313" key="4">
    <source>
        <dbReference type="Proteomes" id="UP000823399"/>
    </source>
</evidence>
<feature type="compositionally biased region" description="Low complexity" evidence="1">
    <location>
        <begin position="287"/>
        <end position="317"/>
    </location>
</feature>
<feature type="domain" description="BTB" evidence="2">
    <location>
        <begin position="23"/>
        <end position="94"/>
    </location>
</feature>
<evidence type="ECO:0000256" key="1">
    <source>
        <dbReference type="SAM" id="MobiDB-lite"/>
    </source>
</evidence>
<comment type="caution">
    <text evidence="3">The sequence shown here is derived from an EMBL/GenBank/DDBJ whole genome shotgun (WGS) entry which is preliminary data.</text>
</comment>
<feature type="compositionally biased region" description="Polar residues" evidence="1">
    <location>
        <begin position="331"/>
        <end position="345"/>
    </location>
</feature>
<feature type="region of interest" description="Disordered" evidence="1">
    <location>
        <begin position="217"/>
        <end position="366"/>
    </location>
</feature>
<organism evidence="3 4">
    <name type="scientific">Suillus discolor</name>
    <dbReference type="NCBI Taxonomy" id="1912936"/>
    <lineage>
        <taxon>Eukaryota</taxon>
        <taxon>Fungi</taxon>
        <taxon>Dikarya</taxon>
        <taxon>Basidiomycota</taxon>
        <taxon>Agaricomycotina</taxon>
        <taxon>Agaricomycetes</taxon>
        <taxon>Agaricomycetidae</taxon>
        <taxon>Boletales</taxon>
        <taxon>Suillineae</taxon>
        <taxon>Suillaceae</taxon>
        <taxon>Suillus</taxon>
    </lineage>
</organism>
<sequence length="366" mass="40444">MGNPSEHGLARVIHHKDYYIRGGDMTVLVENHLYRIHSYFFERESLFFRQKFQSAEGEERGSSDNNAYTLEDVKSEDFARFLWVFYNPKYSLYEAPLETWLSILHLANRWSFNNVKELTVRELEKIQIEPVDKMAIYHEYSINKLFLIPAYIAVCKRDKPLTFAEGMQLGMETVLRVADARERARQRAAENGVRSPTFDDFEDSELESMVREVFGITPRPISPIPQTSNPSAYTNGSTFTGSTKVNGSTTTKANGGPSVRTNGLSNPDPVVRSSADTTHSYYTGKESASTSSASSTNTHVSSPLNGGSKPAAASGPESKPPPPEKVKAPEQTNTTSSSTDPSQAGSYKPNGTGEPSSVASPVLIFF</sequence>
<dbReference type="RefSeq" id="XP_041290767.1">
    <property type="nucleotide sequence ID" value="XM_041428965.1"/>
</dbReference>
<accession>A0A9P7F403</accession>